<protein>
    <submittedName>
        <fullName evidence="1">Uncharacterized protein</fullName>
    </submittedName>
</protein>
<evidence type="ECO:0000313" key="2">
    <source>
        <dbReference type="Proteomes" id="UP001152798"/>
    </source>
</evidence>
<dbReference type="EMBL" id="OV725077">
    <property type="protein sequence ID" value="CAH1389557.1"/>
    <property type="molecule type" value="Genomic_DNA"/>
</dbReference>
<keyword evidence="2" id="KW-1185">Reference proteome</keyword>
<evidence type="ECO:0000313" key="1">
    <source>
        <dbReference type="EMBL" id="CAH1389557.1"/>
    </source>
</evidence>
<dbReference type="Proteomes" id="UP001152798">
    <property type="component" value="Chromosome 1"/>
</dbReference>
<name>A0A9P0DZA3_NEZVI</name>
<gene>
    <name evidence="1" type="ORF">NEZAVI_LOCUS951</name>
</gene>
<sequence>MQLISHWQCSQFPACVLRNLDDILSSGRWINLPTLRLTMVPKTIAADLLEEDARWPRTSWELWGHRTLEPVTLRHFRNCLEQRPHQLAFGPCLSWLVISGFGLVST</sequence>
<reference evidence="1" key="1">
    <citation type="submission" date="2022-01" db="EMBL/GenBank/DDBJ databases">
        <authorList>
            <person name="King R."/>
        </authorList>
    </citation>
    <scope>NUCLEOTIDE SEQUENCE</scope>
</reference>
<accession>A0A9P0DZA3</accession>
<organism evidence="1 2">
    <name type="scientific">Nezara viridula</name>
    <name type="common">Southern green stink bug</name>
    <name type="synonym">Cimex viridulus</name>
    <dbReference type="NCBI Taxonomy" id="85310"/>
    <lineage>
        <taxon>Eukaryota</taxon>
        <taxon>Metazoa</taxon>
        <taxon>Ecdysozoa</taxon>
        <taxon>Arthropoda</taxon>
        <taxon>Hexapoda</taxon>
        <taxon>Insecta</taxon>
        <taxon>Pterygota</taxon>
        <taxon>Neoptera</taxon>
        <taxon>Paraneoptera</taxon>
        <taxon>Hemiptera</taxon>
        <taxon>Heteroptera</taxon>
        <taxon>Panheteroptera</taxon>
        <taxon>Pentatomomorpha</taxon>
        <taxon>Pentatomoidea</taxon>
        <taxon>Pentatomidae</taxon>
        <taxon>Pentatominae</taxon>
        <taxon>Nezara</taxon>
    </lineage>
</organism>
<proteinExistence type="predicted"/>
<dbReference type="AlphaFoldDB" id="A0A9P0DZA3"/>